<keyword evidence="2" id="KW-1185">Reference proteome</keyword>
<comment type="caution">
    <text evidence="1">The sequence shown here is derived from an EMBL/GenBank/DDBJ whole genome shotgun (WGS) entry which is preliminary data.</text>
</comment>
<accession>A0ABV0XT71</accession>
<proteinExistence type="predicted"/>
<dbReference type="Proteomes" id="UP001469553">
    <property type="component" value="Unassembled WGS sequence"/>
</dbReference>
<name>A0ABV0XT71_9TELE</name>
<protein>
    <submittedName>
        <fullName evidence="1">Uncharacterized protein</fullName>
    </submittedName>
</protein>
<evidence type="ECO:0000313" key="1">
    <source>
        <dbReference type="EMBL" id="MEQ2284694.1"/>
    </source>
</evidence>
<dbReference type="EMBL" id="JAHRIP010011689">
    <property type="protein sequence ID" value="MEQ2284694.1"/>
    <property type="molecule type" value="Genomic_DNA"/>
</dbReference>
<reference evidence="1 2" key="1">
    <citation type="submission" date="2021-06" db="EMBL/GenBank/DDBJ databases">
        <authorList>
            <person name="Palmer J.M."/>
        </authorList>
    </citation>
    <scope>NUCLEOTIDE SEQUENCE [LARGE SCALE GENOMIC DNA]</scope>
    <source>
        <strain evidence="1 2">AS_MEX2019</strain>
        <tissue evidence="1">Muscle</tissue>
    </source>
</reference>
<gene>
    <name evidence="1" type="ORF">AMECASPLE_024185</name>
</gene>
<sequence length="101" mass="10611">MPEFLSGIAPQSLWLHGKMGYICGADGVGVKRATTYGGYSPRSGRPRGLVTVSEVTQRQSPEGEKKCSLQRIGGDEHIGVGAQRCGALPPPAGLECGPECR</sequence>
<organism evidence="1 2">
    <name type="scientific">Ameca splendens</name>
    <dbReference type="NCBI Taxonomy" id="208324"/>
    <lineage>
        <taxon>Eukaryota</taxon>
        <taxon>Metazoa</taxon>
        <taxon>Chordata</taxon>
        <taxon>Craniata</taxon>
        <taxon>Vertebrata</taxon>
        <taxon>Euteleostomi</taxon>
        <taxon>Actinopterygii</taxon>
        <taxon>Neopterygii</taxon>
        <taxon>Teleostei</taxon>
        <taxon>Neoteleostei</taxon>
        <taxon>Acanthomorphata</taxon>
        <taxon>Ovalentaria</taxon>
        <taxon>Atherinomorphae</taxon>
        <taxon>Cyprinodontiformes</taxon>
        <taxon>Goodeidae</taxon>
        <taxon>Ameca</taxon>
    </lineage>
</organism>
<evidence type="ECO:0000313" key="2">
    <source>
        <dbReference type="Proteomes" id="UP001469553"/>
    </source>
</evidence>